<reference evidence="3" key="1">
    <citation type="submission" date="2015-02" db="EMBL/GenBank/DDBJ databases">
        <title>Genome sequencing for Strongylocentrotus purpuratus.</title>
        <authorList>
            <person name="Murali S."/>
            <person name="Liu Y."/>
            <person name="Vee V."/>
            <person name="English A."/>
            <person name="Wang M."/>
            <person name="Skinner E."/>
            <person name="Han Y."/>
            <person name="Muzny D.M."/>
            <person name="Worley K.C."/>
            <person name="Gibbs R.A."/>
        </authorList>
    </citation>
    <scope>NUCLEOTIDE SEQUENCE</scope>
</reference>
<evidence type="ECO:0000313" key="3">
    <source>
        <dbReference type="Proteomes" id="UP000007110"/>
    </source>
</evidence>
<feature type="region of interest" description="Disordered" evidence="1">
    <location>
        <begin position="99"/>
        <end position="140"/>
    </location>
</feature>
<dbReference type="EnsemblMetazoa" id="XM_030978138">
    <property type="protein sequence ID" value="XP_030833998"/>
    <property type="gene ID" value="LOC115921074"/>
</dbReference>
<feature type="compositionally biased region" description="Polar residues" evidence="1">
    <location>
        <begin position="121"/>
        <end position="130"/>
    </location>
</feature>
<dbReference type="AlphaFoldDB" id="A0A7M7LVM9"/>
<dbReference type="GeneID" id="105437882"/>
<dbReference type="KEGG" id="spu:105437882"/>
<evidence type="ECO:0000256" key="1">
    <source>
        <dbReference type="SAM" id="MobiDB-lite"/>
    </source>
</evidence>
<dbReference type="GeneID" id="115921074"/>
<protein>
    <submittedName>
        <fullName evidence="2">Uncharacterized protein</fullName>
    </submittedName>
</protein>
<reference evidence="2" key="2">
    <citation type="submission" date="2021-01" db="UniProtKB">
        <authorList>
            <consortium name="EnsemblMetazoa"/>
        </authorList>
    </citation>
    <scope>IDENTIFICATION</scope>
</reference>
<feature type="compositionally biased region" description="Polar residues" evidence="1">
    <location>
        <begin position="99"/>
        <end position="114"/>
    </location>
</feature>
<dbReference type="RefSeq" id="XP_011663316.1">
    <property type="nucleotide sequence ID" value="XM_011665014.2"/>
</dbReference>
<proteinExistence type="predicted"/>
<dbReference type="PANTHER" id="PTHR47508">
    <property type="entry name" value="SAM DOMAIN-CONTAINING PROTEIN-RELATED"/>
    <property type="match status" value="1"/>
</dbReference>
<dbReference type="PANTHER" id="PTHR47508:SF1">
    <property type="entry name" value="NON-SPECIFIC SERINE_THREONINE PROTEIN KINASE"/>
    <property type="match status" value="1"/>
</dbReference>
<dbReference type="KEGG" id="spu:115921074"/>
<dbReference type="OrthoDB" id="6078042at2759"/>
<keyword evidence="3" id="KW-1185">Reference proteome</keyword>
<accession>A0A7M7LVM9</accession>
<dbReference type="Proteomes" id="UP000007110">
    <property type="component" value="Unassembled WGS sequence"/>
</dbReference>
<name>A0A7M7LVM9_STRPU</name>
<dbReference type="RefSeq" id="XP_030833998.1">
    <property type="nucleotide sequence ID" value="XM_030978138.1"/>
</dbReference>
<evidence type="ECO:0000313" key="2">
    <source>
        <dbReference type="EnsemblMetazoa" id="XP_011663316"/>
    </source>
</evidence>
<dbReference type="InParanoid" id="A0A7M7LVM9"/>
<organism evidence="2 3">
    <name type="scientific">Strongylocentrotus purpuratus</name>
    <name type="common">Purple sea urchin</name>
    <dbReference type="NCBI Taxonomy" id="7668"/>
    <lineage>
        <taxon>Eukaryota</taxon>
        <taxon>Metazoa</taxon>
        <taxon>Echinodermata</taxon>
        <taxon>Eleutherozoa</taxon>
        <taxon>Echinozoa</taxon>
        <taxon>Echinoidea</taxon>
        <taxon>Euechinoidea</taxon>
        <taxon>Echinacea</taxon>
        <taxon>Camarodonta</taxon>
        <taxon>Echinidea</taxon>
        <taxon>Strongylocentrotidae</taxon>
        <taxon>Strongylocentrotus</taxon>
    </lineage>
</organism>
<sequence>MSENCNRELSLADQLKKPIIPIIFRKVPWPPPGGMALIVSQLIYVTFIGVGGHGGSGVKADKEMKNQDVIHQITRYVKPIQVKPAVKIEDSAVEIITTNNSQSADSTTPRSMHSPSRVESLRTQSSLGRNSTGGGGGQRQAQQVAVTKCAICSIL</sequence>
<dbReference type="EnsemblMetazoa" id="XM_011665014">
    <property type="protein sequence ID" value="XP_011663316"/>
    <property type="gene ID" value="LOC105437882"/>
</dbReference>